<keyword evidence="1" id="KW-1133">Transmembrane helix</keyword>
<evidence type="ECO:0000313" key="3">
    <source>
        <dbReference type="Proteomes" id="UP000245697"/>
    </source>
</evidence>
<accession>A0A316FYP3</accession>
<keyword evidence="1" id="KW-0472">Membrane</keyword>
<comment type="caution">
    <text evidence="2">The sequence shown here is derived from an EMBL/GenBank/DDBJ whole genome shotgun (WGS) entry which is preliminary data.</text>
</comment>
<protein>
    <submittedName>
        <fullName evidence="2">Uncharacterized protein</fullName>
    </submittedName>
</protein>
<name>A0A316FYP3_9ACTN</name>
<dbReference type="Proteomes" id="UP000245697">
    <property type="component" value="Unassembled WGS sequence"/>
</dbReference>
<proteinExistence type="predicted"/>
<keyword evidence="1" id="KW-0812">Transmembrane</keyword>
<evidence type="ECO:0000256" key="1">
    <source>
        <dbReference type="SAM" id="Phobius"/>
    </source>
</evidence>
<organism evidence="2 3">
    <name type="scientific">Actinoplanes xinjiangensis</name>
    <dbReference type="NCBI Taxonomy" id="512350"/>
    <lineage>
        <taxon>Bacteria</taxon>
        <taxon>Bacillati</taxon>
        <taxon>Actinomycetota</taxon>
        <taxon>Actinomycetes</taxon>
        <taxon>Micromonosporales</taxon>
        <taxon>Micromonosporaceae</taxon>
        <taxon>Actinoplanes</taxon>
    </lineage>
</organism>
<evidence type="ECO:0000313" key="2">
    <source>
        <dbReference type="EMBL" id="PWK52670.1"/>
    </source>
</evidence>
<sequence>MPSSNRDNARRRLRHAGDRLLTAVGDWTAPGDRPTFSDDSLSTLIRAVTLAAAGVFLVAMLIIWLVR</sequence>
<dbReference type="AlphaFoldDB" id="A0A316FYP3"/>
<reference evidence="2 3" key="1">
    <citation type="submission" date="2018-05" db="EMBL/GenBank/DDBJ databases">
        <title>Genomic Encyclopedia of Archaeal and Bacterial Type Strains, Phase II (KMG-II): from individual species to whole genera.</title>
        <authorList>
            <person name="Goeker M."/>
        </authorList>
    </citation>
    <scope>NUCLEOTIDE SEQUENCE [LARGE SCALE GENOMIC DNA]</scope>
    <source>
        <strain evidence="2 3">DSM 45184</strain>
    </source>
</reference>
<dbReference type="EMBL" id="QGGR01000001">
    <property type="protein sequence ID" value="PWK52670.1"/>
    <property type="molecule type" value="Genomic_DNA"/>
</dbReference>
<feature type="transmembrane region" description="Helical" evidence="1">
    <location>
        <begin position="44"/>
        <end position="66"/>
    </location>
</feature>
<gene>
    <name evidence="2" type="ORF">BC793_101679</name>
</gene>
<keyword evidence="3" id="KW-1185">Reference proteome</keyword>